<dbReference type="Proteomes" id="UP001446871">
    <property type="component" value="Unassembled WGS sequence"/>
</dbReference>
<feature type="chain" id="PRO_5045201077" evidence="1">
    <location>
        <begin position="19"/>
        <end position="139"/>
    </location>
</feature>
<evidence type="ECO:0000313" key="2">
    <source>
        <dbReference type="EMBL" id="KAK8072650.1"/>
    </source>
</evidence>
<proteinExistence type="predicted"/>
<accession>A0ABR1VR19</accession>
<evidence type="ECO:0000313" key="3">
    <source>
        <dbReference type="Proteomes" id="UP001446871"/>
    </source>
</evidence>
<comment type="caution">
    <text evidence="2">The sequence shown here is derived from an EMBL/GenBank/DDBJ whole genome shotgun (WGS) entry which is preliminary data.</text>
</comment>
<gene>
    <name evidence="2" type="ORF">PG996_005998</name>
</gene>
<keyword evidence="1" id="KW-0732">Signal</keyword>
<feature type="signal peptide" evidence="1">
    <location>
        <begin position="1"/>
        <end position="18"/>
    </location>
</feature>
<dbReference type="EMBL" id="JAQQWM010000003">
    <property type="protein sequence ID" value="KAK8072650.1"/>
    <property type="molecule type" value="Genomic_DNA"/>
</dbReference>
<keyword evidence="3" id="KW-1185">Reference proteome</keyword>
<sequence length="139" mass="14774">MRFAALSALAVASSTARAARSVLATAAIEPTSTFRNVVVVTDVPNSKRLGLLPGEYTIKEFQGICLLPCLHRGGSATGCRNKCDSVVEFNPELALQWNDDAKTEKHPLSRGTQGAVCHFICVVNGNSPKECDERCAGAP</sequence>
<organism evidence="2 3">
    <name type="scientific">Apiospora saccharicola</name>
    <dbReference type="NCBI Taxonomy" id="335842"/>
    <lineage>
        <taxon>Eukaryota</taxon>
        <taxon>Fungi</taxon>
        <taxon>Dikarya</taxon>
        <taxon>Ascomycota</taxon>
        <taxon>Pezizomycotina</taxon>
        <taxon>Sordariomycetes</taxon>
        <taxon>Xylariomycetidae</taxon>
        <taxon>Amphisphaeriales</taxon>
        <taxon>Apiosporaceae</taxon>
        <taxon>Apiospora</taxon>
    </lineage>
</organism>
<evidence type="ECO:0000256" key="1">
    <source>
        <dbReference type="SAM" id="SignalP"/>
    </source>
</evidence>
<reference evidence="2 3" key="1">
    <citation type="submission" date="2023-01" db="EMBL/GenBank/DDBJ databases">
        <title>Analysis of 21 Apiospora genomes using comparative genomics revels a genus with tremendous synthesis potential of carbohydrate active enzymes and secondary metabolites.</title>
        <authorList>
            <person name="Sorensen T."/>
        </authorList>
    </citation>
    <scope>NUCLEOTIDE SEQUENCE [LARGE SCALE GENOMIC DNA]</scope>
    <source>
        <strain evidence="2 3">CBS 83171</strain>
    </source>
</reference>
<protein>
    <submittedName>
        <fullName evidence="2">Uncharacterized protein</fullName>
    </submittedName>
</protein>
<name>A0ABR1VR19_9PEZI</name>